<dbReference type="KEGG" id="stq:Spith_0455"/>
<name>G0GEQ0_WINT7</name>
<evidence type="ECO:0000313" key="6">
    <source>
        <dbReference type="EMBL" id="AEJ60738.1"/>
    </source>
</evidence>
<accession>G0GEQ0</accession>
<feature type="domain" description="HTH tetR-type" evidence="5">
    <location>
        <begin position="14"/>
        <end position="68"/>
    </location>
</feature>
<dbReference type="InterPro" id="IPR009057">
    <property type="entry name" value="Homeodomain-like_sf"/>
</dbReference>
<keyword evidence="3" id="KW-0804">Transcription</keyword>
<dbReference type="EMBL" id="CP002903">
    <property type="protein sequence ID" value="AEJ60738.1"/>
    <property type="molecule type" value="Genomic_DNA"/>
</dbReference>
<dbReference type="SUPFAM" id="SSF46689">
    <property type="entry name" value="Homeodomain-like"/>
    <property type="match status" value="1"/>
</dbReference>
<protein>
    <submittedName>
        <fullName evidence="6">Regulatory protein TetR</fullName>
    </submittedName>
</protein>
<evidence type="ECO:0000256" key="4">
    <source>
        <dbReference type="PROSITE-ProRule" id="PRU00335"/>
    </source>
</evidence>
<dbReference type="PROSITE" id="PS50977">
    <property type="entry name" value="HTH_TETR_2"/>
    <property type="match status" value="1"/>
</dbReference>
<dbReference type="InterPro" id="IPR001647">
    <property type="entry name" value="HTH_TetR"/>
</dbReference>
<dbReference type="InterPro" id="IPR023772">
    <property type="entry name" value="DNA-bd_HTH_TetR-type_CS"/>
</dbReference>
<evidence type="ECO:0000256" key="1">
    <source>
        <dbReference type="ARBA" id="ARBA00023015"/>
    </source>
</evidence>
<keyword evidence="7" id="KW-1185">Reference proteome</keyword>
<feature type="DNA-binding region" description="H-T-H motif" evidence="4">
    <location>
        <begin position="37"/>
        <end position="56"/>
    </location>
</feature>
<organism evidence="6 7">
    <name type="scientific">Winmispira thermophila (strain ATCC 700085 / DSM 6578 / Z-1203)</name>
    <name type="common">Spirochaeta thermophila</name>
    <dbReference type="NCBI Taxonomy" id="869211"/>
    <lineage>
        <taxon>Bacteria</taxon>
        <taxon>Pseudomonadati</taxon>
        <taxon>Spirochaetota</taxon>
        <taxon>Spirochaetia</taxon>
        <taxon>Winmispirales</taxon>
        <taxon>Winmispiraceae</taxon>
        <taxon>Winmispira</taxon>
    </lineage>
</organism>
<dbReference type="PROSITE" id="PS01081">
    <property type="entry name" value="HTH_TETR_1"/>
    <property type="match status" value="1"/>
</dbReference>
<dbReference type="AlphaFoldDB" id="G0GEQ0"/>
<dbReference type="STRING" id="869211.Spith_0455"/>
<sequence length="68" mass="7963">MSELKKVIYKAHRKNQRERILNAAGKLFLEKGVDSVSIEAIAKEAMITRRTIYQYFDNKFEIALYCAH</sequence>
<dbReference type="Pfam" id="PF00440">
    <property type="entry name" value="TetR_N"/>
    <property type="match status" value="1"/>
</dbReference>
<dbReference type="InterPro" id="IPR050109">
    <property type="entry name" value="HTH-type_TetR-like_transc_reg"/>
</dbReference>
<reference evidence="6 7" key="1">
    <citation type="submission" date="2011-06" db="EMBL/GenBank/DDBJ databases">
        <title>The complete genome of Spirochaeta thermophila DSM 6578.</title>
        <authorList>
            <consortium name="US DOE Joint Genome Institute (JGI-PGF)"/>
            <person name="Lucas S."/>
            <person name="Lapidus A."/>
            <person name="Bruce D."/>
            <person name="Goodwin L."/>
            <person name="Pitluck S."/>
            <person name="Peters L."/>
            <person name="Kyrpides N."/>
            <person name="Mavromatis K."/>
            <person name="Ivanova N."/>
            <person name="Mikailova N."/>
            <person name="Pagani I."/>
            <person name="Chertkov O."/>
            <person name="Detter J.C."/>
            <person name="Tapia R."/>
            <person name="Han C."/>
            <person name="Land M."/>
            <person name="Hauser L."/>
            <person name="Markowitz V."/>
            <person name="Cheng J.-F."/>
            <person name="Hugenholtz P."/>
            <person name="Woyke T."/>
            <person name="Wu D."/>
            <person name="Spring S."/>
            <person name="Merkhoffer B."/>
            <person name="Schneider S."/>
            <person name="Klenk H.-P."/>
            <person name="Eisen J.A."/>
        </authorList>
    </citation>
    <scope>NUCLEOTIDE SEQUENCE [LARGE SCALE GENOMIC DNA]</scope>
    <source>
        <strain evidence="7">ATCC 700085 / DSM 6578 / Z-1203</strain>
    </source>
</reference>
<evidence type="ECO:0000313" key="7">
    <source>
        <dbReference type="Proteomes" id="UP000007254"/>
    </source>
</evidence>
<dbReference type="Proteomes" id="UP000007254">
    <property type="component" value="Chromosome"/>
</dbReference>
<dbReference type="PANTHER" id="PTHR30055">
    <property type="entry name" value="HTH-TYPE TRANSCRIPTIONAL REGULATOR RUTR"/>
    <property type="match status" value="1"/>
</dbReference>
<dbReference type="GO" id="GO:0000976">
    <property type="term" value="F:transcription cis-regulatory region binding"/>
    <property type="evidence" value="ECO:0007669"/>
    <property type="project" value="TreeGrafter"/>
</dbReference>
<dbReference type="PANTHER" id="PTHR30055:SF234">
    <property type="entry name" value="HTH-TYPE TRANSCRIPTIONAL REGULATOR BETI"/>
    <property type="match status" value="1"/>
</dbReference>
<keyword evidence="1" id="KW-0805">Transcription regulation</keyword>
<dbReference type="OrthoDB" id="323816at2"/>
<proteinExistence type="predicted"/>
<dbReference type="Gene3D" id="1.10.357.10">
    <property type="entry name" value="Tetracycline Repressor, domain 2"/>
    <property type="match status" value="1"/>
</dbReference>
<gene>
    <name evidence="6" type="ordered locus">Spith_0455</name>
</gene>
<keyword evidence="2 4" id="KW-0238">DNA-binding</keyword>
<dbReference type="RefSeq" id="WP_014624136.1">
    <property type="nucleotide sequence ID" value="NC_017583.1"/>
</dbReference>
<dbReference type="PRINTS" id="PR00455">
    <property type="entry name" value="HTHTETR"/>
</dbReference>
<evidence type="ECO:0000256" key="2">
    <source>
        <dbReference type="ARBA" id="ARBA00023125"/>
    </source>
</evidence>
<evidence type="ECO:0000256" key="3">
    <source>
        <dbReference type="ARBA" id="ARBA00023163"/>
    </source>
</evidence>
<dbReference type="HOGENOM" id="CLU_2791893_0_0_12"/>
<dbReference type="GO" id="GO:0003700">
    <property type="term" value="F:DNA-binding transcription factor activity"/>
    <property type="evidence" value="ECO:0007669"/>
    <property type="project" value="TreeGrafter"/>
</dbReference>
<evidence type="ECO:0000259" key="5">
    <source>
        <dbReference type="PROSITE" id="PS50977"/>
    </source>
</evidence>